<organism evidence="1">
    <name type="scientific">Choristoneura fumiferana nuclear polyhedrosis virus</name>
    <name type="common">CfMNPV</name>
    <dbReference type="NCBI Taxonomy" id="208973"/>
    <lineage>
        <taxon>Viruses</taxon>
        <taxon>Viruses incertae sedis</taxon>
        <taxon>Naldaviricetes</taxon>
        <taxon>Lefavirales</taxon>
        <taxon>Baculoviridae</taxon>
        <taxon>Alphabaculovirus</taxon>
        <taxon>Alphabaculovirus chofumiferanae</taxon>
    </lineage>
</organism>
<organismHost>
    <name type="scientific">Choristoneura fumiferana</name>
    <name type="common">Spruce budworm moth</name>
    <name type="synonym">Archips fumiferana</name>
    <dbReference type="NCBI Taxonomy" id="7141"/>
</organismHost>
<sequence length="68" mass="7620">SLCLNIKQPCYNNARDQKPDACLKTAHVFRGRPCPKDEVGANAPLKIEHVFREYSCLKDEVGADAFIN</sequence>
<gene>
    <name evidence="1" type="primary">IE-2</name>
</gene>
<protein>
    <submittedName>
        <fullName evidence="1">IE-2</fullName>
    </submittedName>
</protein>
<reference evidence="1" key="1">
    <citation type="submission" date="1996-09" db="EMBL/GenBank/DDBJ databases">
        <title>CfDEF, defective virus from Choristoneura fumiferana nucleopolyhedrovirus.</title>
        <authorList>
            <person name="Arif B."/>
            <person name="Peng H."/>
        </authorList>
    </citation>
    <scope>NUCLEOTIDE SEQUENCE</scope>
    <source>
        <strain evidence="1">Choristoneura fumiferana defective nucleopolyhedrovirus</strain>
    </source>
</reference>
<feature type="non-terminal residue" evidence="1">
    <location>
        <position position="1"/>
    </location>
</feature>
<proteinExistence type="predicted"/>
<accession>Q6LCC1</accession>
<name>Q6LCC1_NPVCF</name>
<evidence type="ECO:0000313" key="1">
    <source>
        <dbReference type="EMBL" id="AAB68593.1"/>
    </source>
</evidence>
<dbReference type="EMBL" id="U72030">
    <property type="protein sequence ID" value="AAB68593.1"/>
    <property type="molecule type" value="Genomic_DNA"/>
</dbReference>